<reference evidence="1 2" key="1">
    <citation type="submission" date="2020-08" db="EMBL/GenBank/DDBJ databases">
        <title>Genomic Encyclopedia of Type Strains, Phase IV (KMG-IV): sequencing the most valuable type-strain genomes for metagenomic binning, comparative biology and taxonomic classification.</title>
        <authorList>
            <person name="Goeker M."/>
        </authorList>
    </citation>
    <scope>NUCLEOTIDE SEQUENCE [LARGE SCALE GENOMIC DNA]</scope>
    <source>
        <strain evidence="1 2">DSM 21769</strain>
    </source>
</reference>
<evidence type="ECO:0000313" key="2">
    <source>
        <dbReference type="Proteomes" id="UP000568839"/>
    </source>
</evidence>
<dbReference type="RefSeq" id="WP_184405129.1">
    <property type="nucleotide sequence ID" value="NZ_JACHHJ010000005.1"/>
</dbReference>
<name>A0A841PQK0_9BACL</name>
<sequence>MVNTDPIYIQARHLFDKNDKKALKLLKKSEKINKHHPIHLHFTYGIFVEYYWRFRKDSHRSRELCIHYGQKQLDHLFTFQQTPRRMLHLMDTFQNSANSPHLEQDSVRIPGVGAVVSLYLDQGEKEEALRVMKRAMEYDEHYSFGSAVTDLLFLYLPDERLGVAEEIDKVDTLEEMTEPLQQVYEFIKHNPGLHESTITEELTQALGWSGRDASIFLKQVVTDGKAEKREGSYYAAGAGY</sequence>
<gene>
    <name evidence="1" type="ORF">HNR44_003054</name>
</gene>
<dbReference type="AlphaFoldDB" id="A0A841PQK0"/>
<protein>
    <submittedName>
        <fullName evidence="1">Uncharacterized protein</fullName>
    </submittedName>
</protein>
<organism evidence="1 2">
    <name type="scientific">Geomicrobium halophilum</name>
    <dbReference type="NCBI Taxonomy" id="549000"/>
    <lineage>
        <taxon>Bacteria</taxon>
        <taxon>Bacillati</taxon>
        <taxon>Bacillota</taxon>
        <taxon>Bacilli</taxon>
        <taxon>Bacillales</taxon>
        <taxon>Geomicrobium</taxon>
    </lineage>
</organism>
<dbReference type="Proteomes" id="UP000568839">
    <property type="component" value="Unassembled WGS sequence"/>
</dbReference>
<keyword evidence="2" id="KW-1185">Reference proteome</keyword>
<evidence type="ECO:0000313" key="1">
    <source>
        <dbReference type="EMBL" id="MBB6451060.1"/>
    </source>
</evidence>
<accession>A0A841PQK0</accession>
<dbReference type="EMBL" id="JACHHJ010000005">
    <property type="protein sequence ID" value="MBB6451060.1"/>
    <property type="molecule type" value="Genomic_DNA"/>
</dbReference>
<proteinExistence type="predicted"/>
<comment type="caution">
    <text evidence="1">The sequence shown here is derived from an EMBL/GenBank/DDBJ whole genome shotgun (WGS) entry which is preliminary data.</text>
</comment>